<name>A0ABU0F2Y5_9PSEU</name>
<organism evidence="1 2">
    <name type="scientific">Amycolatopsis thermophila</name>
    <dbReference type="NCBI Taxonomy" id="206084"/>
    <lineage>
        <taxon>Bacteria</taxon>
        <taxon>Bacillati</taxon>
        <taxon>Actinomycetota</taxon>
        <taxon>Actinomycetes</taxon>
        <taxon>Pseudonocardiales</taxon>
        <taxon>Pseudonocardiaceae</taxon>
        <taxon>Amycolatopsis</taxon>
    </lineage>
</organism>
<reference evidence="1 2" key="1">
    <citation type="submission" date="2023-07" db="EMBL/GenBank/DDBJ databases">
        <title>Sequencing the genomes of 1000 actinobacteria strains.</title>
        <authorList>
            <person name="Klenk H.-P."/>
        </authorList>
    </citation>
    <scope>NUCLEOTIDE SEQUENCE [LARGE SCALE GENOMIC DNA]</scope>
    <source>
        <strain evidence="1 2">DSM 45805</strain>
    </source>
</reference>
<sequence>MWITAVAAVLQRDDDRGGGNPIRRENIYVIYARDTPVSRRGDVDPGARRSCSW</sequence>
<gene>
    <name evidence="1" type="ORF">FB470_005890</name>
</gene>
<proteinExistence type="predicted"/>
<dbReference type="Proteomes" id="UP001229651">
    <property type="component" value="Unassembled WGS sequence"/>
</dbReference>
<dbReference type="RefSeq" id="WP_306996637.1">
    <property type="nucleotide sequence ID" value="NZ_JAUSUT010000001.1"/>
</dbReference>
<dbReference type="EMBL" id="JAUSUT010000001">
    <property type="protein sequence ID" value="MDQ0381896.1"/>
    <property type="molecule type" value="Genomic_DNA"/>
</dbReference>
<evidence type="ECO:0000313" key="1">
    <source>
        <dbReference type="EMBL" id="MDQ0381896.1"/>
    </source>
</evidence>
<keyword evidence="2" id="KW-1185">Reference proteome</keyword>
<comment type="caution">
    <text evidence="1">The sequence shown here is derived from an EMBL/GenBank/DDBJ whole genome shotgun (WGS) entry which is preliminary data.</text>
</comment>
<evidence type="ECO:0000313" key="2">
    <source>
        <dbReference type="Proteomes" id="UP001229651"/>
    </source>
</evidence>
<protein>
    <submittedName>
        <fullName evidence="1">Uncharacterized protein</fullName>
    </submittedName>
</protein>
<accession>A0ABU0F2Y5</accession>